<accession>A0ABQ1SQN8</accession>
<gene>
    <name evidence="1" type="ORF">GCM10011413_24480</name>
</gene>
<reference evidence="2" key="1">
    <citation type="journal article" date="2019" name="Int. J. Syst. Evol. Microbiol.">
        <title>The Global Catalogue of Microorganisms (GCM) 10K type strain sequencing project: providing services to taxonomists for standard genome sequencing and annotation.</title>
        <authorList>
            <consortium name="The Broad Institute Genomics Platform"/>
            <consortium name="The Broad Institute Genome Sequencing Center for Infectious Disease"/>
            <person name="Wu L."/>
            <person name="Ma J."/>
        </authorList>
    </citation>
    <scope>NUCLEOTIDE SEQUENCE [LARGE SCALE GENOMIC DNA]</scope>
    <source>
        <strain evidence="2">CGMCC 1.15644</strain>
    </source>
</reference>
<dbReference type="EMBL" id="BMJO01000004">
    <property type="protein sequence ID" value="GGE57176.1"/>
    <property type="molecule type" value="Genomic_DNA"/>
</dbReference>
<dbReference type="Proteomes" id="UP000622648">
    <property type="component" value="Unassembled WGS sequence"/>
</dbReference>
<sequence>MRRIRNPQARQSRLEIPTNLEILTNGKRSRINILKDVLRRIRNTQARQPGLEIPTNLEILTNGKRIRIDIF</sequence>
<proteinExistence type="predicted"/>
<evidence type="ECO:0000313" key="2">
    <source>
        <dbReference type="Proteomes" id="UP000622648"/>
    </source>
</evidence>
<keyword evidence="2" id="KW-1185">Reference proteome</keyword>
<comment type="caution">
    <text evidence="1">The sequence shown here is derived from an EMBL/GenBank/DDBJ whole genome shotgun (WGS) entry which is preliminary data.</text>
</comment>
<protein>
    <submittedName>
        <fullName evidence="1">Uncharacterized protein</fullName>
    </submittedName>
</protein>
<organism evidence="1 2">
    <name type="scientific">Pedobacter psychrotolerans</name>
    <dbReference type="NCBI Taxonomy" id="1843235"/>
    <lineage>
        <taxon>Bacteria</taxon>
        <taxon>Pseudomonadati</taxon>
        <taxon>Bacteroidota</taxon>
        <taxon>Sphingobacteriia</taxon>
        <taxon>Sphingobacteriales</taxon>
        <taxon>Sphingobacteriaceae</taxon>
        <taxon>Pedobacter</taxon>
    </lineage>
</organism>
<evidence type="ECO:0000313" key="1">
    <source>
        <dbReference type="EMBL" id="GGE57176.1"/>
    </source>
</evidence>
<name>A0ABQ1SQN8_9SPHI</name>